<feature type="compositionally biased region" description="Pro residues" evidence="9">
    <location>
        <begin position="303"/>
        <end position="315"/>
    </location>
</feature>
<feature type="region of interest" description="Disordered" evidence="9">
    <location>
        <begin position="296"/>
        <end position="317"/>
    </location>
</feature>
<keyword evidence="7" id="KW-0186">Copper</keyword>
<keyword evidence="5" id="KW-0732">Signal</keyword>
<protein>
    <submittedName>
        <fullName evidence="13">Copper resistance protein CopC/CopD</fullName>
    </submittedName>
</protein>
<evidence type="ECO:0000256" key="10">
    <source>
        <dbReference type="SAM" id="Phobius"/>
    </source>
</evidence>
<proteinExistence type="predicted"/>
<feature type="transmembrane region" description="Helical" evidence="10">
    <location>
        <begin position="430"/>
        <end position="452"/>
    </location>
</feature>
<feature type="transmembrane region" description="Helical" evidence="10">
    <location>
        <begin position="464"/>
        <end position="483"/>
    </location>
</feature>
<dbReference type="InterPro" id="IPR032694">
    <property type="entry name" value="CopC/D"/>
</dbReference>
<evidence type="ECO:0000256" key="2">
    <source>
        <dbReference type="ARBA" id="ARBA00022475"/>
    </source>
</evidence>
<dbReference type="InterPro" id="IPR008457">
    <property type="entry name" value="Cu-R_CopD_dom"/>
</dbReference>
<keyword evidence="8 10" id="KW-0472">Membrane</keyword>
<evidence type="ECO:0000256" key="9">
    <source>
        <dbReference type="SAM" id="MobiDB-lite"/>
    </source>
</evidence>
<evidence type="ECO:0000313" key="13">
    <source>
        <dbReference type="EMBL" id="MBO3738859.1"/>
    </source>
</evidence>
<reference evidence="13 14" key="1">
    <citation type="submission" date="2021-03" db="EMBL/GenBank/DDBJ databases">
        <title>Actinoplanes flavus sp. nov., a novel actinomycete isolated from Coconut Palm rhizosphere soil.</title>
        <authorList>
            <person name="Luo X."/>
        </authorList>
    </citation>
    <scope>NUCLEOTIDE SEQUENCE [LARGE SCALE GENOMIC DNA]</scope>
    <source>
        <strain evidence="13 14">NEAU-H7</strain>
    </source>
</reference>
<accession>A0ABS3UJA3</accession>
<dbReference type="PANTHER" id="PTHR34820:SF4">
    <property type="entry name" value="INNER MEMBRANE PROTEIN YEBZ"/>
    <property type="match status" value="1"/>
</dbReference>
<feature type="transmembrane region" description="Helical" evidence="10">
    <location>
        <begin position="357"/>
        <end position="378"/>
    </location>
</feature>
<evidence type="ECO:0000256" key="4">
    <source>
        <dbReference type="ARBA" id="ARBA00022723"/>
    </source>
</evidence>
<evidence type="ECO:0000256" key="3">
    <source>
        <dbReference type="ARBA" id="ARBA00022692"/>
    </source>
</evidence>
<feature type="transmembrane region" description="Helical" evidence="10">
    <location>
        <begin position="181"/>
        <end position="200"/>
    </location>
</feature>
<evidence type="ECO:0000256" key="1">
    <source>
        <dbReference type="ARBA" id="ARBA00004651"/>
    </source>
</evidence>
<dbReference type="Proteomes" id="UP000679690">
    <property type="component" value="Unassembled WGS sequence"/>
</dbReference>
<evidence type="ECO:0000256" key="8">
    <source>
        <dbReference type="ARBA" id="ARBA00023136"/>
    </source>
</evidence>
<feature type="transmembrane region" description="Helical" evidence="10">
    <location>
        <begin position="260"/>
        <end position="278"/>
    </location>
</feature>
<comment type="caution">
    <text evidence="13">The sequence shown here is derived from an EMBL/GenBank/DDBJ whole genome shotgun (WGS) entry which is preliminary data.</text>
</comment>
<feature type="transmembrane region" description="Helical" evidence="10">
    <location>
        <begin position="385"/>
        <end position="410"/>
    </location>
</feature>
<dbReference type="SUPFAM" id="SSF81296">
    <property type="entry name" value="E set domains"/>
    <property type="match status" value="1"/>
</dbReference>
<evidence type="ECO:0000313" key="14">
    <source>
        <dbReference type="Proteomes" id="UP000679690"/>
    </source>
</evidence>
<feature type="transmembrane region" description="Helical" evidence="10">
    <location>
        <begin position="323"/>
        <end position="345"/>
    </location>
</feature>
<feature type="domain" description="Copper resistance protein D" evidence="12">
    <location>
        <begin position="389"/>
        <end position="482"/>
    </location>
</feature>
<gene>
    <name evidence="13" type="ORF">J5X75_15130</name>
</gene>
<organism evidence="13 14">
    <name type="scientific">Actinoplanes flavus</name>
    <dbReference type="NCBI Taxonomy" id="2820290"/>
    <lineage>
        <taxon>Bacteria</taxon>
        <taxon>Bacillati</taxon>
        <taxon>Actinomycetota</taxon>
        <taxon>Actinomycetes</taxon>
        <taxon>Micromonosporales</taxon>
        <taxon>Micromonosporaceae</taxon>
        <taxon>Actinoplanes</taxon>
    </lineage>
</organism>
<name>A0ABS3UJA3_9ACTN</name>
<dbReference type="PANTHER" id="PTHR34820">
    <property type="entry name" value="INNER MEMBRANE PROTEIN YEBZ"/>
    <property type="match status" value="1"/>
</dbReference>
<dbReference type="InterPro" id="IPR007348">
    <property type="entry name" value="CopC_dom"/>
</dbReference>
<evidence type="ECO:0000259" key="12">
    <source>
        <dbReference type="Pfam" id="PF05425"/>
    </source>
</evidence>
<keyword evidence="14" id="KW-1185">Reference proteome</keyword>
<evidence type="ECO:0000256" key="5">
    <source>
        <dbReference type="ARBA" id="ARBA00022729"/>
    </source>
</evidence>
<dbReference type="Gene3D" id="2.60.40.1220">
    <property type="match status" value="1"/>
</dbReference>
<dbReference type="Pfam" id="PF05425">
    <property type="entry name" value="CopD"/>
    <property type="match status" value="1"/>
</dbReference>
<dbReference type="InterPro" id="IPR014755">
    <property type="entry name" value="Cu-Rt/internalin_Ig-like"/>
</dbReference>
<keyword evidence="6 10" id="KW-1133">Transmembrane helix</keyword>
<dbReference type="InterPro" id="IPR014756">
    <property type="entry name" value="Ig_E-set"/>
</dbReference>
<evidence type="ECO:0000256" key="6">
    <source>
        <dbReference type="ARBA" id="ARBA00022989"/>
    </source>
</evidence>
<feature type="region of interest" description="Disordered" evidence="9">
    <location>
        <begin position="1"/>
        <end position="24"/>
    </location>
</feature>
<evidence type="ECO:0000256" key="7">
    <source>
        <dbReference type="ARBA" id="ARBA00023008"/>
    </source>
</evidence>
<sequence>MAAPSRTGLGAAPDRIDSPGLNLSPRRSELPLVTRVLLFLLVLLTGTLALPAAPAAAHAAPVGASPAPGSLNNAAPTEVTVTFSEPVTPVEGRVQVIAPDGERISGKVTVEGPVLRIPIRKAGHPLGTYLISFRVISADSHPVGGAITFSVGAPSARPEAPVESAGAHPSVTAAIPIFKTLGYGGITLIAGPALFLAFLWPRTRSRLGALLAIRIGLGLTAVATVGALGTQAQQSSGAALWQVTAAELGEVATSRFGSLLLGRLAIVGALAVLLPALLRKPRRTVTVPRTVPQPVLVGAGAPAPEPAPAPGPRPPAGSRKARAYAVLGLSVAGLATWPLTGHAIAAPLPAVTVSAGVVHMAAMAVWIGGLLTLTVFLLRRTDQRVLGVILPVWSRWAALSVLWLVLAGAAQSVIQVGRVSALWETDYGRLLSAKLGILAVVLAVAAGARRLVLRGSGGTGLRRLVGVEVVATVLILGLSSVLVQVDTGRIAAAKDRQITGAGKSETLTSDLYAVQFNIYPVELGEYNTVHAYLYAPDGSPMRAEEWQVTARLLDPALEAVPQPLAPLPTGNQALGSMSFPLPGTYEITFTIRVSEIDRASVKTTVTVER</sequence>
<feature type="domain" description="CopC" evidence="11">
    <location>
        <begin position="58"/>
        <end position="151"/>
    </location>
</feature>
<dbReference type="EMBL" id="JAGFNS010000009">
    <property type="protein sequence ID" value="MBO3738859.1"/>
    <property type="molecule type" value="Genomic_DNA"/>
</dbReference>
<dbReference type="Pfam" id="PF04234">
    <property type="entry name" value="CopC"/>
    <property type="match status" value="1"/>
</dbReference>
<comment type="subcellular location">
    <subcellularLocation>
        <location evidence="1">Cell membrane</location>
        <topology evidence="1">Multi-pass membrane protein</topology>
    </subcellularLocation>
</comment>
<keyword evidence="4" id="KW-0479">Metal-binding</keyword>
<feature type="transmembrane region" description="Helical" evidence="10">
    <location>
        <begin position="207"/>
        <end position="228"/>
    </location>
</feature>
<keyword evidence="2" id="KW-1003">Cell membrane</keyword>
<keyword evidence="3 10" id="KW-0812">Transmembrane</keyword>
<evidence type="ECO:0000259" key="11">
    <source>
        <dbReference type="Pfam" id="PF04234"/>
    </source>
</evidence>